<protein>
    <submittedName>
        <fullName evidence="1">Uncharacterized protein</fullName>
    </submittedName>
</protein>
<comment type="caution">
    <text evidence="1">The sequence shown here is derived from an EMBL/GenBank/DDBJ whole genome shotgun (WGS) entry which is preliminary data.</text>
</comment>
<dbReference type="Proteomes" id="UP000306918">
    <property type="component" value="Unassembled WGS sequence"/>
</dbReference>
<name>A0A4S8I1P0_9BACT</name>
<gene>
    <name evidence="1" type="ORF">FAM09_07075</name>
</gene>
<accession>A0A4S8I1P0</accession>
<evidence type="ECO:0000313" key="1">
    <source>
        <dbReference type="EMBL" id="THU41855.1"/>
    </source>
</evidence>
<organism evidence="1 2">
    <name type="scientific">Niastella caeni</name>
    <dbReference type="NCBI Taxonomy" id="2569763"/>
    <lineage>
        <taxon>Bacteria</taxon>
        <taxon>Pseudomonadati</taxon>
        <taxon>Bacteroidota</taxon>
        <taxon>Chitinophagia</taxon>
        <taxon>Chitinophagales</taxon>
        <taxon>Chitinophagaceae</taxon>
        <taxon>Niastella</taxon>
    </lineage>
</organism>
<sequence>MIDVIASRNLVQTICKKEIIINSIDREQLTRAYADGLLRLNQIIRLLFTLEKKGLILLQREQGKDTVNVCLNEALLKNQFFNKELFKLELANLKVFNSSIQRITQLTLENLLIRMFDNHGIKRWASSL</sequence>
<dbReference type="AlphaFoldDB" id="A0A4S8I1P0"/>
<keyword evidence="2" id="KW-1185">Reference proteome</keyword>
<dbReference type="RefSeq" id="WP_136576343.1">
    <property type="nucleotide sequence ID" value="NZ_STFF01000001.1"/>
</dbReference>
<evidence type="ECO:0000313" key="2">
    <source>
        <dbReference type="Proteomes" id="UP000306918"/>
    </source>
</evidence>
<dbReference type="EMBL" id="STFF01000001">
    <property type="protein sequence ID" value="THU41855.1"/>
    <property type="molecule type" value="Genomic_DNA"/>
</dbReference>
<reference evidence="1 2" key="1">
    <citation type="submission" date="2019-04" db="EMBL/GenBank/DDBJ databases">
        <title>Niastella caeni sp. nov., isolated from activated sludge.</title>
        <authorList>
            <person name="Sheng M."/>
        </authorList>
    </citation>
    <scope>NUCLEOTIDE SEQUENCE [LARGE SCALE GENOMIC DNA]</scope>
    <source>
        <strain evidence="1 2">HX-2-15</strain>
    </source>
</reference>
<proteinExistence type="predicted"/>